<evidence type="ECO:0000259" key="11">
    <source>
        <dbReference type="Pfam" id="PF18857"/>
    </source>
</evidence>
<feature type="active site" evidence="5">
    <location>
        <position position="3368"/>
    </location>
</feature>
<feature type="compositionally biased region" description="Gly residues" evidence="7">
    <location>
        <begin position="1960"/>
        <end position="1969"/>
    </location>
</feature>
<dbReference type="GO" id="GO:0032259">
    <property type="term" value="P:methylation"/>
    <property type="evidence" value="ECO:0007669"/>
    <property type="project" value="UniProtKB-KW"/>
</dbReference>
<feature type="domain" description="Inorganic pyrophosphatase" evidence="10">
    <location>
        <begin position="2417"/>
        <end position="2553"/>
    </location>
</feature>
<dbReference type="InterPro" id="IPR029063">
    <property type="entry name" value="SAM-dependent_MTases_sf"/>
</dbReference>
<dbReference type="InterPro" id="IPR041092">
    <property type="entry name" value="PBECR1"/>
</dbReference>
<dbReference type="RefSeq" id="WP_233338869.1">
    <property type="nucleotide sequence ID" value="NZ_JAJTVO010000006.1"/>
</dbReference>
<evidence type="ECO:0000256" key="5">
    <source>
        <dbReference type="PROSITE-ProRule" id="PRU01016"/>
    </source>
</evidence>
<gene>
    <name evidence="12" type="ORF">LYY06_05030</name>
</gene>
<evidence type="ECO:0000256" key="3">
    <source>
        <dbReference type="ARBA" id="ARBA00022747"/>
    </source>
</evidence>
<feature type="domain" description="Phage-Barnase-EndoU-ColicinE5/D-RelE-like nuclease" evidence="8">
    <location>
        <begin position="2613"/>
        <end position="2701"/>
    </location>
</feature>
<dbReference type="PANTHER" id="PTHR34491:SF156">
    <property type="entry name" value="KINESIN MOTOR DOMAIN-CONTAINING PROTEIN"/>
    <property type="match status" value="1"/>
</dbReference>
<organism evidence="12 13">
    <name type="scientific">Segatella copri</name>
    <dbReference type="NCBI Taxonomy" id="165179"/>
    <lineage>
        <taxon>Bacteria</taxon>
        <taxon>Pseudomonadati</taxon>
        <taxon>Bacteroidota</taxon>
        <taxon>Bacteroidia</taxon>
        <taxon>Bacteroidales</taxon>
        <taxon>Prevotellaceae</taxon>
        <taxon>Segatella</taxon>
    </lineage>
</organism>
<dbReference type="SUPFAM" id="SSF53335">
    <property type="entry name" value="S-adenosyl-L-methionine-dependent methyltransferases"/>
    <property type="match status" value="1"/>
</dbReference>
<dbReference type="InterPro" id="IPR040561">
    <property type="entry name" value="LPD38"/>
</dbReference>
<feature type="domain" description="Barnase-EndoU-ColicinE5/D-RelE like" evidence="9">
    <location>
        <begin position="2750"/>
        <end position="2832"/>
    </location>
</feature>
<dbReference type="Pfam" id="PF18857">
    <property type="entry name" value="LPD38"/>
    <property type="match status" value="1"/>
</dbReference>
<evidence type="ECO:0000256" key="2">
    <source>
        <dbReference type="ARBA" id="ARBA00022679"/>
    </source>
</evidence>
<feature type="compositionally biased region" description="Basic and acidic residues" evidence="7">
    <location>
        <begin position="1444"/>
        <end position="1480"/>
    </location>
</feature>
<evidence type="ECO:0000313" key="13">
    <source>
        <dbReference type="Proteomes" id="UP001200307"/>
    </source>
</evidence>
<protein>
    <submittedName>
        <fullName evidence="12">DNA cytosine methyltransferase</fullName>
    </submittedName>
</protein>
<dbReference type="InterPro" id="IPR041595">
    <property type="entry name" value="Inorganic_Pase"/>
</dbReference>
<evidence type="ECO:0000259" key="8">
    <source>
        <dbReference type="Pfam" id="PF18809"/>
    </source>
</evidence>
<evidence type="ECO:0000256" key="1">
    <source>
        <dbReference type="ARBA" id="ARBA00022603"/>
    </source>
</evidence>
<dbReference type="Proteomes" id="UP001200307">
    <property type="component" value="Unassembled WGS sequence"/>
</dbReference>
<dbReference type="GO" id="GO:0009307">
    <property type="term" value="P:DNA restriction-modification system"/>
    <property type="evidence" value="ECO:0007669"/>
    <property type="project" value="UniProtKB-KW"/>
</dbReference>
<dbReference type="InterPro" id="IPR001525">
    <property type="entry name" value="C5_MeTfrase"/>
</dbReference>
<feature type="region of interest" description="Disordered" evidence="7">
    <location>
        <begin position="1648"/>
        <end position="1668"/>
    </location>
</feature>
<feature type="coiled-coil region" evidence="6">
    <location>
        <begin position="983"/>
        <end position="1020"/>
    </location>
</feature>
<name>A0AAW4YH48_9BACT</name>
<evidence type="ECO:0000259" key="9">
    <source>
        <dbReference type="Pfam" id="PF18814"/>
    </source>
</evidence>
<comment type="catalytic activity">
    <reaction evidence="4">
        <text>a 2'-deoxycytidine in DNA + S-adenosyl-L-methionine = a 5-methyl-2'-deoxycytidine in DNA + S-adenosyl-L-homocysteine + H(+)</text>
        <dbReference type="Rhea" id="RHEA:13681"/>
        <dbReference type="Rhea" id="RHEA-COMP:11369"/>
        <dbReference type="Rhea" id="RHEA-COMP:11370"/>
        <dbReference type="ChEBI" id="CHEBI:15378"/>
        <dbReference type="ChEBI" id="CHEBI:57856"/>
        <dbReference type="ChEBI" id="CHEBI:59789"/>
        <dbReference type="ChEBI" id="CHEBI:85452"/>
        <dbReference type="ChEBI" id="CHEBI:85454"/>
        <dbReference type="EC" id="2.1.1.37"/>
    </reaction>
</comment>
<keyword evidence="5" id="KW-0949">S-adenosyl-L-methionine</keyword>
<keyword evidence="3" id="KW-0680">Restriction system</keyword>
<feature type="coiled-coil region" evidence="6">
    <location>
        <begin position="3705"/>
        <end position="3732"/>
    </location>
</feature>
<comment type="similarity">
    <text evidence="5">Belongs to the class I-like SAM-binding methyltransferase superfamily. C5-methyltransferase family.</text>
</comment>
<dbReference type="Pfam" id="PF18823">
    <property type="entry name" value="InPase"/>
    <property type="match status" value="1"/>
</dbReference>
<comment type="caution">
    <text evidence="12">The sequence shown here is derived from an EMBL/GenBank/DDBJ whole genome shotgun (WGS) entry which is preliminary data.</text>
</comment>
<dbReference type="Gene3D" id="3.40.50.150">
    <property type="entry name" value="Vaccinia Virus protein VP39"/>
    <property type="match status" value="1"/>
</dbReference>
<keyword evidence="2 5" id="KW-0808">Transferase</keyword>
<keyword evidence="6" id="KW-0175">Coiled coil</keyword>
<dbReference type="GO" id="GO:0003886">
    <property type="term" value="F:DNA (cytosine-5-)-methyltransferase activity"/>
    <property type="evidence" value="ECO:0007669"/>
    <property type="project" value="UniProtKB-EC"/>
</dbReference>
<keyword evidence="1 5" id="KW-0489">Methyltransferase</keyword>
<dbReference type="PANTHER" id="PTHR34491">
    <property type="entry name" value="A-TYPE INCLUSION PROTEIN, PUTATIVE-RELATED"/>
    <property type="match status" value="1"/>
</dbReference>
<dbReference type="Pfam" id="PF18814">
    <property type="entry name" value="PBECR5"/>
    <property type="match status" value="1"/>
</dbReference>
<reference evidence="12" key="1">
    <citation type="submission" date="2021-12" db="EMBL/GenBank/DDBJ databases">
        <authorList>
            <person name="Lv X."/>
        </authorList>
    </citation>
    <scope>NUCLEOTIDE SEQUENCE</scope>
    <source>
        <strain evidence="12">HF2106</strain>
    </source>
</reference>
<evidence type="ECO:0000256" key="4">
    <source>
        <dbReference type="ARBA" id="ARBA00047422"/>
    </source>
</evidence>
<dbReference type="Pfam" id="PF00145">
    <property type="entry name" value="DNA_methylase"/>
    <property type="match status" value="1"/>
</dbReference>
<sequence length="5148" mass="575678">MAERPLYTLYKNLKAQNYDVPDDYNKFESALTRDGKGGADNRHAIYENLKAQNFDVPSTYERFYSALFEPRSKTSSRAKGGSVPMSAADRARFSAGAASISASAQQTMNNAGRYNRLRQRKQKQQKDFGRVNLGTHKTAFGGDANNVVKDDFAYNPETGKAGAYVTSDNENVYSLPEAEQMQAILDKQNDAYQVAVDTGEIPSAFDVRDKNGNYDLQENIGKNGTYLTEEGAQKQFGKKLADAYARKKEIEALIAEDNRQHGNPLLSYGASIGASNGRTAEQSDYRNKLATSLSLVTEQIGALEAVKQYPTSSWGEDALKALDNTALTAKTWDFGLTDFAIMGQMERIKTKMDNKIPLSGSDKMLLKSKLGADAAAALEDEKMGNVYRWTKIAGQSLPFMADFFLTGGYGGITKGISRGALKFAAKRGMGKVSAAILKNTGIVAGDVIGSYAMAGTEQALKTGADIMQRHLGNLYQDEKGDYKFGTFDENGNLLHEGGESIGTALYKGMTSAMVENYTEKLFGHNYGIKKGAVNFMEKHGMNASAEFFKNIGKSGWYTNSKKWMEKFGINGFAEEVMEEEIGIPLHALLDGEGKVSDLLDAKQQLDIIGGMAISVGSMYAMGVGSRPVKGIYNRAQYYRFRNKVNVADSDAQNLLGDNWADIKDKIDNATNEQMGSVLAGILRQRDTMSKEQINAAVNYGVNLMKMRGYNIAKTAEMNAKEITNEPTTPEEQHQADIDNAYSEGHDADDADKHDIQIQQEDQMKTLAAALGISEQQLSAMSDEELESLTGQDDKLDQAIYDYQLSSARYKGVVDDAQDKVDLAAHQAEQRVDMYTDQSRGSVRNATIKASGGLEDYGVYIISGNIATHDDGSIDVSNSDDMILYYDPTTNSVEHADALMFAELGEELPADEVKAKAVADAKENAIKEVAGIIDGTVEVGSQFNVTDTDGSEHTYEVLADYGDGTAAISIDGNVVENPYSLADLQQMKDLEDQKRLEAAKAQREQMEKERAAQQTLEAEETQPLFDFNQILNDNGNVVLVDVLDKDGNTKYPDSRLFLIRDAGAKAKVVELKSDGTLVPHAVNKEDVATISSMSLDEYKQAMPESSMIEENSGENIGEIEVETPTIEGEVAAPDNEVAAPESAETPATEQTPAAPAITLEDGTIVPMLEDGNPDFSKLTAAQTAELYDTQFGEDADGIVSGYVSDAKKALDKASNMTVKGKTFVEQKAAKDAKEKAIADAQAAYDSAIAIRDAYNERQLAKVEDTAEGRKELIEKARRKFARLKSAVKDDAEAVSQLYRDTIGSLLHRLYDGTGIDVTDTTPLTAEEYVASNLGAHSLNYEGTETSKGVKQETGLSREDFAKTQLLAADGKGTTIDALVHSLWENRPSNLESLDTQDIRNALIGVLNSGFKASEARNFVENIRIAQAENILEEQKRAQENAAYAEQHKAEPEAELKAKSDEKAELKAKSEAKLDNESDNKSNDLSNESDNENINDNINDNINTLTPEQQKAKEDGEKLGFPAVDKEGEPINEYVVELAEWAKEQGLEIDPTSKLNSYADLFLMCKDGFGVSTLVPDEGENINQVVYFPDNVQDFDQLWKLQEEFNAGRDLKHSSNIDSEITEGATFYDADTAREFKEFVDKKVEEQNKVFGEQKSEEDLPFSAKENSKQQTAAERAADVEKNKVDDMKVVDNIVGQKTRKAFERLAKMMGANIQWQYSDKLGNGWIQETKDADGNVHRTIFITLDSSIKEGAQFIFGHEMTHQIKNLNPAAYNELTQLVLDTYGSDAFDKAVDETMQRYSDAGFSGRARDYYAEEVVADAVGEMIRDLNLAHTLAMKMSHPLLAAIHEILQKIKLAFFGTEYSDVTKNIIRSIEQAYVKTAKGEVTNSETGEDVSFSLRQKPEPKKKGVGYKVFVLKDGKLYPPMVANPDGAATPVGVWLDADAAPIAGESKTGRPQVKQGGKGTQGGSGKLAYRPGWHLGVVPYAIQFNRKDAEGNKTLFPKNFVFAEVEYAADVDYQEEARQEGINPSGKYQHSLAGLKYLPTDGYYMYRTNPNPETDPWVITGAMKVNRILTRAEQAELVKNAGREPQQIQEGDIVTDDVVNSINQEIADAPKFSLKVYHGSGADFTEFDFDHMGEGAGFQAFGWGGYVTSSKKIGKDYARLGKETGGDYQYMGDTKLTSEQARVLAVFVGLPAYKEYSSMKEGVGAYIKSLRTLEQKGGFMAKHAGERIKVLERVLPKLDKVSRYDFAHKSRNLYEVDIPEDNGSNYIEFYEDATPEFKEQIKSLLANGLPSELKEMPEYKEAERKFYEENGTDESFEKSLIDDALFELERRKSNGDAYNALSVAVGDKLASKILSSLGYTGIKYPDGTIMGGAEENDTNYVIFKPEDMKITEHTKFSLRLKSAIEETETNPSDAQKESGNYKKGHIKFGGYDYTIENPKGSTRSGNDADGKEWKVTMHDTYGYIRGKFGKDGDHLDMFINDKADLDNWNGDVFVVDQVNPDGSFDEHKVMYGYDSMDDAKKAYLANYSKGWQGLGNITGASKDEFDKWLDTSNRKLKPFADYAKVKFSLKDIKPVGVGAFGNIYNQFRGNAKAAIEFLKKVRGGEAVGALHHKDIGDIDLVWGKEGTGHSDGYGLSKLVKYHPEILDNLQEILNDMRVVSSSKNRVNLESETHKAGVRLTWDGERKSWLLTAFKKETSASDKRTDTAATSLEGDTALSQTEGSVAKIDNSSETAKENGEKFSLKDEKTLAGVHNITEEKLRKALKLGGFANPSLAVIDTNKSGHNNFGEISFIAPSALLDKRTGKTGGTWITDAYTQRYPSVERQMSEKGSQKFEDWVDSLEYPSAAKAEIKRQTKDVLEDNGVPAWELMYLKEKGIDIKAYDSNVDYRWKEIISDHPTAEDILGSMQNDPELKEKVTSLAKHAIIYPTWEKVSLEVRRKMYKETGVKASPINPQVRKQTKEIFERDYKSTLLNKDGSPRKKDVKKVVEDIVKEHNDTKKYDFYLSKVKASNYVNKNGLYDDYIRWQENKLDEFGTKNRIFRGYTRDGSRKYVPETLENVSKAMREEADGQTNGSEYTSFGSFIAKLASRVDSTDEMRANKDKLSSNEDKEEFYEKWSEVYYDLAKFLYNDVFYGEQRLHDIVLQSDPKKYAKKEYGITLTPTFMKKLDALKNAVQTELKSAYFETKYNRPLRLNEFAAVVVPDNLGEDVRKGIENAGLPMYDYDPNKEGDRSRAFNEAINSSDNIRFSLKSMMAKPEGWKQANKKAIHIAEAIERDPKFSLKNLDGTLIKAGTYFSGGGLVEEGLKGIIDPVLAVEYDEKISGVYRNNFGQHIVTADVRDVDPKELVKQIDGEVEYFHASPVCKNYSQAKSNHAEVELDKETAASTAEFINAIKPKVVTIENVKGYKDSDAMKTITDALDANGYTWDADVYNAADYGGYTNRERLIVRAVRDGKLPEKPKKMAHKSGWYEAVADIIPTLTEKKNGVAPWMDIRLKADGIDWRNIDKPLYVMGSAYADGKIPHAFADELLPTLRTKSGDVIVMPDGKVYRAMGRVLARVSGVSDDYKMPFSESLSHTIIGNGIPTQLTEHVIAPLLTGSDPKFSIRTYHGTGASFDKFDLSHALEGEGSESFGHGVYVTNSSKIGREYAQRAKNRKMEDLYKNMRYPDGVKGDIFKRRVFGEMVNDVATGGSVASAKEFAKKRVGADANDIQRTLENLKDREKGTEYEQNLKDRLAEYKEGLNWIDSLDEDYLTQGNVNRYDVDIPDDNGSNYLDWEGTIPDSLDKQKVAEDAYKVVSDNQGFNDFKATPLNDFIAHTLKTYVNTTDVAGRVEKLKSDIKDVIENYVADDDVLALNEYLKDATPDDVLATIWYNDLVRDIKDADLCEELYRKLSTYVGDNAASQILSDNGLVGIKYPAGMIHGGAKEGDYNYVIFDENNANIVGNTRFSLRYDQFEHDLNKWKKDNNLPKDAQRPTIPQRNAGESAVDFLRRVDEYRKQMALWKTAPTYEQHLLSDDTAIGEFNRELQRGSVLKRIAFQDSMLAIRKAQEAIMKEVGVDRLNMAEDAYTAENRSHGKGKNEFEEYNNEFLQPLRKAYHQMKKVLGDSYDNVRIYMMAKHGLERDAQMAFKKSLEADYEDVAQRSAAYKAYKGDMNRIINDSDLEFGRVDFTTWRQRDNALRAKYSPSYMNYRYDKNGIAYDYSGLSALFDGSDFEEAAYKLVKDIEDKYVTETHDLWDATNAATKKILRDGYKAGMMSKDTYQYVRDMYSHYIPLRGWDGTTADQVWDYIGGGKGAFNQTLKKAHGRTSIADDPIAYIENMAESGILLNNKNWVKQHLMLLAQNHPTSLLTLSKAWYVKSVDDNGNEEWIPATPQITSQMDSNQVKAAIDAFEKKMEQMAQTGDATQKRDGLNIAYPQTHSEEREHEVRVMKDGEEYVIYVNGDPQLAQAMNNTRAHRVSEGIKNSISKRVIAVVGRKMAAAYTSLSPLFIPSNYFRDLTMTLASTAIREDGRYNYLLRKNLATSWNLGFMLRDYQNGKLRDKVNNGNATPKEQMFYDFMMNGGETGFVSSLDVEDLKKKFKNDLKDLDRWKTNPVKVGHIIMDSIEFLNRAIEDSNRFAVYMTSIQYGRSIDEAVNDAKDVTLNFNRKGTGEHSWQTIRNLYLFINPAVQSLQTLGALAKHHPFKFTAVTASWLASGVLVPIVNAALMSMLGGDDDKDKYWQFTKWDRRNNLIMWVPFTHEYVKIPLAQEFRAFYGVGDMIASKMMGGELAEESWSQYAEDLLGQVVDMLPLDPTGYDGNIAVSLMPNAIRPVFELAFNVDFTGKPLFKETEYNKYDPNFTKAYVGTPDWLVRISRMVNSIGNDYPDVQQNSIDAFGDPRYNLNNPAVVDHVLSSYLGGAYTMGSQVLGVLTKSLNDSKEIKVADIPLFSKFVSNPDDRPVTKKQGDEFWDMKENHDRAANTLSKLKKQAKVDGDYSMLERFYGSEEYKQYKQDDVKVKKYEEDKKKERAEESGEEYRPHKLNAEDIYKAHATPKDDFEDLKLKQLYTKLNGFKTSYDLLVETAPSQSDGYYNTNKAAIDAIDEISLDKQEISELKKGFLDDGKDAYNAEDMKQIRDLRKKILSVLEKANKVVVANQKAKAEK</sequence>
<evidence type="ECO:0000256" key="6">
    <source>
        <dbReference type="SAM" id="Coils"/>
    </source>
</evidence>
<dbReference type="Pfam" id="PF18809">
    <property type="entry name" value="PBECR1"/>
    <property type="match status" value="1"/>
</dbReference>
<feature type="domain" description="Large polyvalent protein associated" evidence="11">
    <location>
        <begin position="4723"/>
        <end position="4933"/>
    </location>
</feature>
<dbReference type="PROSITE" id="PS51679">
    <property type="entry name" value="SAM_MT_C5"/>
    <property type="match status" value="1"/>
</dbReference>
<dbReference type="InterPro" id="IPR040998">
    <property type="entry name" value="PBECR5"/>
</dbReference>
<feature type="region of interest" description="Disordered" evidence="7">
    <location>
        <begin position="1437"/>
        <end position="1500"/>
    </location>
</feature>
<dbReference type="EMBL" id="JAJTVO010000006">
    <property type="protein sequence ID" value="MCE4121632.1"/>
    <property type="molecule type" value="Genomic_DNA"/>
</dbReference>
<evidence type="ECO:0000313" key="12">
    <source>
        <dbReference type="EMBL" id="MCE4121632.1"/>
    </source>
</evidence>
<accession>A0AAW4YH48</accession>
<evidence type="ECO:0000256" key="7">
    <source>
        <dbReference type="SAM" id="MobiDB-lite"/>
    </source>
</evidence>
<feature type="region of interest" description="Disordered" evidence="7">
    <location>
        <begin position="2705"/>
        <end position="2728"/>
    </location>
</feature>
<evidence type="ECO:0000259" key="10">
    <source>
        <dbReference type="Pfam" id="PF18823"/>
    </source>
</evidence>
<proteinExistence type="inferred from homology"/>
<feature type="region of interest" description="Disordered" evidence="7">
    <location>
        <begin position="1948"/>
        <end position="1969"/>
    </location>
</feature>